<gene>
    <name evidence="6" type="ORF">GCM10009069_07920</name>
</gene>
<dbReference type="GO" id="GO:0003677">
    <property type="term" value="F:DNA binding"/>
    <property type="evidence" value="ECO:0007669"/>
    <property type="project" value="UniProtKB-KW"/>
</dbReference>
<dbReference type="PANTHER" id="PTHR40661:SF3">
    <property type="entry name" value="FELS-1 PROPHAGE TRANSCRIPTIONAL REGULATOR"/>
    <property type="match status" value="1"/>
</dbReference>
<keyword evidence="2 6" id="KW-0238">DNA-binding</keyword>
<evidence type="ECO:0000256" key="3">
    <source>
        <dbReference type="ARBA" id="ARBA00023163"/>
    </source>
</evidence>
<organism evidence="6 7">
    <name type="scientific">Algimonas arctica</name>
    <dbReference type="NCBI Taxonomy" id="1479486"/>
    <lineage>
        <taxon>Bacteria</taxon>
        <taxon>Pseudomonadati</taxon>
        <taxon>Pseudomonadota</taxon>
        <taxon>Alphaproteobacteria</taxon>
        <taxon>Maricaulales</taxon>
        <taxon>Robiginitomaculaceae</taxon>
        <taxon>Algimonas</taxon>
    </lineage>
</organism>
<keyword evidence="1" id="KW-0805">Transcription regulation</keyword>
<evidence type="ECO:0000256" key="1">
    <source>
        <dbReference type="ARBA" id="ARBA00023015"/>
    </source>
</evidence>
<evidence type="ECO:0000259" key="5">
    <source>
        <dbReference type="Pfam" id="PF00717"/>
    </source>
</evidence>
<reference evidence="6" key="1">
    <citation type="journal article" date="2014" name="Int. J. Syst. Evol. Microbiol.">
        <title>Complete genome sequence of Corynebacterium casei LMG S-19264T (=DSM 44701T), isolated from a smear-ripened cheese.</title>
        <authorList>
            <consortium name="US DOE Joint Genome Institute (JGI-PGF)"/>
            <person name="Walter F."/>
            <person name="Albersmeier A."/>
            <person name="Kalinowski J."/>
            <person name="Ruckert C."/>
        </authorList>
    </citation>
    <scope>NUCLEOTIDE SEQUENCE</scope>
    <source>
        <strain evidence="6">KCTC 32513</strain>
    </source>
</reference>
<accession>A0A8J3G1M6</accession>
<dbReference type="Proteomes" id="UP000634004">
    <property type="component" value="Unassembled WGS sequence"/>
</dbReference>
<dbReference type="RefSeq" id="WP_189495636.1">
    <property type="nucleotide sequence ID" value="NZ_BMZH01000002.1"/>
</dbReference>
<evidence type="ECO:0000256" key="4">
    <source>
        <dbReference type="SAM" id="MobiDB-lite"/>
    </source>
</evidence>
<reference evidence="6" key="2">
    <citation type="submission" date="2020-09" db="EMBL/GenBank/DDBJ databases">
        <authorList>
            <person name="Sun Q."/>
            <person name="Kim S."/>
        </authorList>
    </citation>
    <scope>NUCLEOTIDE SEQUENCE</scope>
    <source>
        <strain evidence="6">KCTC 32513</strain>
    </source>
</reference>
<protein>
    <submittedName>
        <fullName evidence="6">DNA-binding protein</fullName>
    </submittedName>
</protein>
<evidence type="ECO:0000313" key="7">
    <source>
        <dbReference type="Proteomes" id="UP000634004"/>
    </source>
</evidence>
<sequence length="208" mass="22814">MFSHHDIWNALDRLADRLSSSPSGLARQAGLDPTTFNKSKRQSPSGKDRWPSTESLSKVLATVEMTFEDFARFADESHAFGPSVPLIGHAQAGDSGFFDDSGFPVGGGWDDVRIPGVKDAGAYCLQIAGDSMSPVMRPGDRVVVSPNESVRRGDRVVLKTTEGEVMAKELHRMSETQIELISINPDYDDRIIPRAKVAWIARIVWIGT</sequence>
<proteinExistence type="predicted"/>
<dbReference type="InterPro" id="IPR039418">
    <property type="entry name" value="LexA-like"/>
</dbReference>
<dbReference type="AlphaFoldDB" id="A0A8J3G1M6"/>
<dbReference type="PANTHER" id="PTHR40661">
    <property type="match status" value="1"/>
</dbReference>
<feature type="region of interest" description="Disordered" evidence="4">
    <location>
        <begin position="21"/>
        <end position="54"/>
    </location>
</feature>
<evidence type="ECO:0000313" key="6">
    <source>
        <dbReference type="EMBL" id="GHA87073.1"/>
    </source>
</evidence>
<comment type="caution">
    <text evidence="6">The sequence shown here is derived from an EMBL/GenBank/DDBJ whole genome shotgun (WGS) entry which is preliminary data.</text>
</comment>
<dbReference type="EMBL" id="BMZH01000002">
    <property type="protein sequence ID" value="GHA87073.1"/>
    <property type="molecule type" value="Genomic_DNA"/>
</dbReference>
<dbReference type="InterPro" id="IPR015927">
    <property type="entry name" value="Peptidase_S24_S26A/B/C"/>
</dbReference>
<dbReference type="InterPro" id="IPR036286">
    <property type="entry name" value="LexA/Signal_pep-like_sf"/>
</dbReference>
<dbReference type="SUPFAM" id="SSF51306">
    <property type="entry name" value="LexA/Signal peptidase"/>
    <property type="match status" value="1"/>
</dbReference>
<dbReference type="CDD" id="cd06529">
    <property type="entry name" value="S24_LexA-like"/>
    <property type="match status" value="1"/>
</dbReference>
<keyword evidence="3" id="KW-0804">Transcription</keyword>
<dbReference type="Gene3D" id="2.10.109.10">
    <property type="entry name" value="Umud Fragment, subunit A"/>
    <property type="match status" value="1"/>
</dbReference>
<name>A0A8J3G1M6_9PROT</name>
<dbReference type="Pfam" id="PF00717">
    <property type="entry name" value="Peptidase_S24"/>
    <property type="match status" value="1"/>
</dbReference>
<evidence type="ECO:0000256" key="2">
    <source>
        <dbReference type="ARBA" id="ARBA00023125"/>
    </source>
</evidence>
<keyword evidence="7" id="KW-1185">Reference proteome</keyword>
<feature type="compositionally biased region" description="Polar residues" evidence="4">
    <location>
        <begin position="34"/>
        <end position="45"/>
    </location>
</feature>
<feature type="domain" description="Peptidase S24/S26A/S26B/S26C" evidence="5">
    <location>
        <begin position="85"/>
        <end position="204"/>
    </location>
</feature>